<proteinExistence type="predicted"/>
<comment type="caution">
    <text evidence="1">The sequence shown here is derived from an EMBL/GenBank/DDBJ whole genome shotgun (WGS) entry which is preliminary data.</text>
</comment>
<dbReference type="Proteomes" id="UP001642482">
    <property type="component" value="Unassembled WGS sequence"/>
</dbReference>
<dbReference type="EMBL" id="CAWUHD010000032">
    <property type="protein sequence ID" value="CAK7219530.1"/>
    <property type="molecule type" value="Genomic_DNA"/>
</dbReference>
<sequence length="476" mass="52219">MCDELRPSCTRCIKGRHACPGYKDEAEIIFRHWARPEVPVHVDVNDAEIETHALDIFMHEFVVEPADRALSRGFLDGMPALLSRAGPNSVLANAAKLMALACVANQQRRVALLSRLDNDYCLLLRRFHESLAAEGDHVTLASLYTAVLLGLYEIISETESSPKRQVTHVQGVGAILVSGASYLDWDAGAPIHELGIPLLLKLTTSDTRTHGILRASAHSPTPPLDAIMISFWQFLNRVSAVLDESASSKGELAQLRHEAETLEQRFTLWSASQNSERSAQAPTTAGVVSEQAAGRSAIPYCHSGAVDVYLDYYVATVWNTYRKSHIYILDVMMQIDARLDAQVDSTDLKAKAEDITTRVIATIPFLLAHDVAEYLTQVRSGSSRVRANRPVGGLLLLHPLYCLATNPIVSLATRQYCARCLAWIGSHMGIGQAAVLARTLDGESLSARLNPDPRLPFQFMSESNNLIWAGMLLQGG</sequence>
<dbReference type="PANTHER" id="PTHR38791:SF5">
    <property type="entry name" value="TRANSCRIPTION FACTOR DBAG-RELATED"/>
    <property type="match status" value="1"/>
</dbReference>
<dbReference type="InterPro" id="IPR053175">
    <property type="entry name" value="DHMBA_Reg_Transcription_Factor"/>
</dbReference>
<protein>
    <recommendedName>
        <fullName evidence="3">Zn(2)-C6 fungal-type domain-containing protein</fullName>
    </recommendedName>
</protein>
<gene>
    <name evidence="1" type="ORF">SEUCBS140593_003922</name>
</gene>
<keyword evidence="2" id="KW-1185">Reference proteome</keyword>
<evidence type="ECO:0000313" key="2">
    <source>
        <dbReference type="Proteomes" id="UP001642482"/>
    </source>
</evidence>
<evidence type="ECO:0008006" key="3">
    <source>
        <dbReference type="Google" id="ProtNLM"/>
    </source>
</evidence>
<reference evidence="1 2" key="1">
    <citation type="submission" date="2024-01" db="EMBL/GenBank/DDBJ databases">
        <authorList>
            <person name="Allen C."/>
            <person name="Tagirdzhanova G."/>
        </authorList>
    </citation>
    <scope>NUCLEOTIDE SEQUENCE [LARGE SCALE GENOMIC DNA]</scope>
</reference>
<name>A0ABP0BKC4_9PEZI</name>
<evidence type="ECO:0000313" key="1">
    <source>
        <dbReference type="EMBL" id="CAK7219530.1"/>
    </source>
</evidence>
<accession>A0ABP0BKC4</accession>
<dbReference type="PANTHER" id="PTHR38791">
    <property type="entry name" value="ZN(II)2CYS6 TRANSCRIPTION FACTOR (EUROFUNG)-RELATED-RELATED"/>
    <property type="match status" value="1"/>
</dbReference>
<organism evidence="1 2">
    <name type="scientific">Sporothrix eucalyptigena</name>
    <dbReference type="NCBI Taxonomy" id="1812306"/>
    <lineage>
        <taxon>Eukaryota</taxon>
        <taxon>Fungi</taxon>
        <taxon>Dikarya</taxon>
        <taxon>Ascomycota</taxon>
        <taxon>Pezizomycotina</taxon>
        <taxon>Sordariomycetes</taxon>
        <taxon>Sordariomycetidae</taxon>
        <taxon>Ophiostomatales</taxon>
        <taxon>Ophiostomataceae</taxon>
        <taxon>Sporothrix</taxon>
    </lineage>
</organism>